<keyword evidence="2" id="KW-1185">Reference proteome</keyword>
<dbReference type="Proteomes" id="UP001056978">
    <property type="component" value="Chromosome 10"/>
</dbReference>
<dbReference type="EMBL" id="CM043778">
    <property type="protein sequence ID" value="KAI4837992.1"/>
    <property type="molecule type" value="Genomic_DNA"/>
</dbReference>
<comment type="caution">
    <text evidence="1">The sequence shown here is derived from an EMBL/GenBank/DDBJ whole genome shotgun (WGS) entry which is preliminary data.</text>
</comment>
<name>A0ACB9YAJ8_PLABR</name>
<organism evidence="1 2">
    <name type="scientific">Plasmodium brasilianum</name>
    <dbReference type="NCBI Taxonomy" id="5824"/>
    <lineage>
        <taxon>Eukaryota</taxon>
        <taxon>Sar</taxon>
        <taxon>Alveolata</taxon>
        <taxon>Apicomplexa</taxon>
        <taxon>Aconoidasida</taxon>
        <taxon>Haemosporida</taxon>
        <taxon>Plasmodiidae</taxon>
        <taxon>Plasmodium</taxon>
        <taxon>Plasmodium (Plasmodium)</taxon>
    </lineage>
</organism>
<sequence>MIKFVRISFFLILLNLCTHESNVTSKEVMNQKKYNLRNGSTTGNLSLQRKNSDLNSEDIDDSKKEGKDSQNENLSITKGEEDGTPDREGPLEGDPGKNGIKGDTDPRNDISSKSGTASVQEGPKGDADSTSAETTAEVKVPATDVSTKDVKSPMVNEEHTVDGGPKAVENSPPGGDNKGGTSERREDDKASTTDNDGRTNEPKEAIASPPTGDSQQSSPRKDEHQDMDEGNTIPMSTVIGVEKRTGDGVTEEIAITTQPGNIANQNDPVEHGKKSAESVDVNSHTVQLSDKGADTHNSNALADAPDNGDASRQKITTSVDGDQQNDEENNNILKDVTDENKKQEENKEELVLEEKVEEQDDEVDNEQSVQEVTEMEVHLKDEDLQDNEDEDEDEEEVEGRKSEETDKEVEENESAEEEKDAKKGEKGKEERNEVPPNDTKAHESLMGDYKDANNAKKTADSLVKGLINLLDDNMEVDDTVKSLLKEIELFFLKNLNTKELLS</sequence>
<protein>
    <submittedName>
        <fullName evidence="1">Uncharacterized protein</fullName>
    </submittedName>
</protein>
<reference evidence="1" key="1">
    <citation type="submission" date="2022-06" db="EMBL/GenBank/DDBJ databases">
        <title>The First Complete Genome of the Simian Malaria Parasite Plasmodium brasilianum.</title>
        <authorList>
            <person name="Bajic M."/>
            <person name="Ravishankar S."/>
        </authorList>
    </citation>
    <scope>NUCLEOTIDE SEQUENCE</scope>
    <source>
        <strain evidence="1">Bolivian I</strain>
    </source>
</reference>
<evidence type="ECO:0000313" key="2">
    <source>
        <dbReference type="Proteomes" id="UP001056978"/>
    </source>
</evidence>
<proteinExistence type="predicted"/>
<accession>A0ACB9YAJ8</accession>
<evidence type="ECO:0000313" key="1">
    <source>
        <dbReference type="EMBL" id="KAI4837992.1"/>
    </source>
</evidence>
<gene>
    <name evidence="1" type="ORF">MKS88_003413</name>
</gene>